<feature type="compositionally biased region" description="Low complexity" evidence="4">
    <location>
        <begin position="242"/>
        <end position="252"/>
    </location>
</feature>
<comment type="caution">
    <text evidence="6">The sequence shown here is derived from an EMBL/GenBank/DDBJ whole genome shotgun (WGS) entry which is preliminary data.</text>
</comment>
<evidence type="ECO:0000256" key="1">
    <source>
        <dbReference type="ARBA" id="ARBA00022741"/>
    </source>
</evidence>
<dbReference type="InterPro" id="IPR003439">
    <property type="entry name" value="ABC_transporter-like_ATP-bd"/>
</dbReference>
<protein>
    <submittedName>
        <fullName evidence="6">ATP-binding cassette domain-containing protein</fullName>
    </submittedName>
</protein>
<dbReference type="PROSITE" id="PS50893">
    <property type="entry name" value="ABC_TRANSPORTER_2"/>
    <property type="match status" value="2"/>
</dbReference>
<feature type="domain" description="ABC transporter" evidence="5">
    <location>
        <begin position="294"/>
        <end position="483"/>
    </location>
</feature>
<dbReference type="Proteomes" id="UP001206548">
    <property type="component" value="Unassembled WGS sequence"/>
</dbReference>
<keyword evidence="7" id="KW-1185">Reference proteome</keyword>
<name>A0ABT2F6A9_9STRE</name>
<dbReference type="PANTHER" id="PTHR42855">
    <property type="entry name" value="ABC TRANSPORTER ATP-BINDING SUBUNIT"/>
    <property type="match status" value="1"/>
</dbReference>
<dbReference type="PANTHER" id="PTHR42855:SF2">
    <property type="entry name" value="DRUG RESISTANCE ABC TRANSPORTER,ATP-BINDING PROTEIN"/>
    <property type="match status" value="1"/>
</dbReference>
<dbReference type="EMBL" id="JANUXX010000001">
    <property type="protein sequence ID" value="MCS4487556.1"/>
    <property type="molecule type" value="Genomic_DNA"/>
</dbReference>
<feature type="coiled-coil region" evidence="3">
    <location>
        <begin position="185"/>
        <end position="226"/>
    </location>
</feature>
<keyword evidence="1" id="KW-0547">Nucleotide-binding</keyword>
<dbReference type="SUPFAM" id="SSF52540">
    <property type="entry name" value="P-loop containing nucleoside triphosphate hydrolases"/>
    <property type="match status" value="2"/>
</dbReference>
<keyword evidence="2 6" id="KW-0067">ATP-binding</keyword>
<evidence type="ECO:0000313" key="6">
    <source>
        <dbReference type="EMBL" id="MCS4487556.1"/>
    </source>
</evidence>
<accession>A0ABT2F6A9</accession>
<evidence type="ECO:0000256" key="2">
    <source>
        <dbReference type="ARBA" id="ARBA00022840"/>
    </source>
</evidence>
<dbReference type="GO" id="GO:0005524">
    <property type="term" value="F:ATP binding"/>
    <property type="evidence" value="ECO:0007669"/>
    <property type="project" value="UniProtKB-KW"/>
</dbReference>
<evidence type="ECO:0000256" key="3">
    <source>
        <dbReference type="SAM" id="Coils"/>
    </source>
</evidence>
<organism evidence="6 7">
    <name type="scientific">Streptococcus sciuri</name>
    <dbReference type="NCBI Taxonomy" id="2973939"/>
    <lineage>
        <taxon>Bacteria</taxon>
        <taxon>Bacillati</taxon>
        <taxon>Bacillota</taxon>
        <taxon>Bacilli</taxon>
        <taxon>Lactobacillales</taxon>
        <taxon>Streptococcaceae</taxon>
        <taxon>Streptococcus</taxon>
    </lineage>
</organism>
<dbReference type="Pfam" id="PF00005">
    <property type="entry name" value="ABC_tran"/>
    <property type="match status" value="2"/>
</dbReference>
<gene>
    <name evidence="6" type="ORF">NXS10_00990</name>
</gene>
<evidence type="ECO:0000256" key="4">
    <source>
        <dbReference type="SAM" id="MobiDB-lite"/>
    </source>
</evidence>
<feature type="region of interest" description="Disordered" evidence="4">
    <location>
        <begin position="234"/>
        <end position="254"/>
    </location>
</feature>
<dbReference type="SMART" id="SM00382">
    <property type="entry name" value="AAA"/>
    <property type="match status" value="2"/>
</dbReference>
<sequence length="484" mass="55309">MTILKNIYIEFLGKEVLSIDRLEVVEGDKIAVIGANGSGKTTLLNLISGNLQKYSGTITRNQEFFYLKQNGNEIEIGNETNYEFLSKVGVDPFYEHSEEFSGGEKIKLYLSNVIKNEYMNLILDEPTTNLDLKGSQVLIHYLKKHQGTVIFSTHNRELIEEVATKIWVIENRTVKEYKGGWLDYIEQKELEKATIENNNEQIRLQKQQLESAIKNKNESLKRISDVTISKRNRRINPGRLAQSKSKGSSQKGISRQIKSLKKRLDNISDEKIVSERKIEFPLIKSNSLHSKVPIYTNNLTISIGNNLLLDKISFQIASGEKVAFIGNNGVGKTTLLNHIFNRDEAITISSNVKFSYVKQDFLSNQIVDSLIDFVLTESEYPYDFVVEILERMGFDESDLERKIKTFSAGEQLRALLTASILNDSNILILDEPTNYLDLEVIQGLEELMKQYPGTILFTSHDRFFVDRIATVIYEISEGQLKRIR</sequence>
<keyword evidence="3" id="KW-0175">Coiled coil</keyword>
<dbReference type="NCBIfam" id="NF000355">
    <property type="entry name" value="ribo_prot_ABC_F"/>
    <property type="match status" value="1"/>
</dbReference>
<dbReference type="InterPro" id="IPR003593">
    <property type="entry name" value="AAA+_ATPase"/>
</dbReference>
<dbReference type="Gene3D" id="3.40.50.300">
    <property type="entry name" value="P-loop containing nucleotide triphosphate hydrolases"/>
    <property type="match status" value="3"/>
</dbReference>
<dbReference type="InterPro" id="IPR027417">
    <property type="entry name" value="P-loop_NTPase"/>
</dbReference>
<proteinExistence type="predicted"/>
<dbReference type="InterPro" id="IPR051309">
    <property type="entry name" value="ABCF_ATPase"/>
</dbReference>
<evidence type="ECO:0000313" key="7">
    <source>
        <dbReference type="Proteomes" id="UP001206548"/>
    </source>
</evidence>
<evidence type="ECO:0000259" key="5">
    <source>
        <dbReference type="PROSITE" id="PS50893"/>
    </source>
</evidence>
<dbReference type="CDD" id="cd03221">
    <property type="entry name" value="ABCF_EF-3"/>
    <property type="match status" value="2"/>
</dbReference>
<dbReference type="RefSeq" id="WP_259136691.1">
    <property type="nucleotide sequence ID" value="NZ_JANUXX010000001.1"/>
</dbReference>
<reference evidence="6 7" key="1">
    <citation type="journal article" date="2023" name="Int. J. Syst. Evol. Microbiol.">
        <title>Streptococcus sciuri sp. nov., Staphylococcus marylandisciuri sp. nov. and Staphylococcus americanisciuri sp. nov., isolated from faeces of eastern grey squirrel (Sciurus carolinensis).</title>
        <authorList>
            <person name="Volokhov D.V."/>
            <person name="Zagorodnyaya T.A."/>
            <person name="Furtak V.A."/>
            <person name="Nattanmai G."/>
            <person name="Randall L."/>
            <person name="Jose S."/>
            <person name="Gao Y."/>
            <person name="Eisenberg T."/>
            <person name="Delmonte P."/>
            <person name="Blom J."/>
            <person name="Mitchell K.K."/>
        </authorList>
    </citation>
    <scope>NUCLEOTIDE SEQUENCE [LARGE SCALE GENOMIC DNA]</scope>
    <source>
        <strain evidence="6 7">SQ9-PEA</strain>
    </source>
</reference>
<feature type="domain" description="ABC transporter" evidence="5">
    <location>
        <begin position="2"/>
        <end position="196"/>
    </location>
</feature>